<keyword evidence="5" id="KW-0624">Polysaccharide degradation</keyword>
<dbReference type="PROSITE" id="PS00659">
    <property type="entry name" value="GLYCOSYL_HYDROL_F5"/>
    <property type="match status" value="1"/>
</dbReference>
<protein>
    <submittedName>
        <fullName evidence="8">Endo-1,4-beta-glucanase</fullName>
        <ecNumber evidence="8">3.1.2.4</ecNumber>
    </submittedName>
</protein>
<evidence type="ECO:0000256" key="4">
    <source>
        <dbReference type="ARBA" id="ARBA00023295"/>
    </source>
</evidence>
<dbReference type="InterPro" id="IPR017853">
    <property type="entry name" value="GH"/>
</dbReference>
<evidence type="ECO:0000313" key="8">
    <source>
        <dbReference type="EMBL" id="BAA76394.1"/>
    </source>
</evidence>
<dbReference type="SUPFAM" id="SSF51445">
    <property type="entry name" value="(Trans)glycosidases"/>
    <property type="match status" value="1"/>
</dbReference>
<reference evidence="8" key="1">
    <citation type="submission" date="1998-02" db="EMBL/GenBank/DDBJ databases">
        <title>Molecular cloning, expression, and characterization of an endo-beta-1,4 glucanase gene from Epidinium ecaudatum.</title>
        <authorList>
            <person name="Takenaka A."/>
        </authorList>
    </citation>
    <scope>NUCLEOTIDE SEQUENCE</scope>
</reference>
<dbReference type="EMBL" id="AB011273">
    <property type="protein sequence ID" value="BAA76394.1"/>
    <property type="molecule type" value="mRNA"/>
</dbReference>
<evidence type="ECO:0000256" key="1">
    <source>
        <dbReference type="ARBA" id="ARBA00005641"/>
    </source>
</evidence>
<dbReference type="InterPro" id="IPR050386">
    <property type="entry name" value="Glycosyl_hydrolase_5"/>
</dbReference>
<evidence type="ECO:0000256" key="6">
    <source>
        <dbReference type="RuleBase" id="RU361153"/>
    </source>
</evidence>
<dbReference type="InterPro" id="IPR001547">
    <property type="entry name" value="Glyco_hydro_5"/>
</dbReference>
<dbReference type="GO" id="GO:0009251">
    <property type="term" value="P:glucan catabolic process"/>
    <property type="evidence" value="ECO:0007669"/>
    <property type="project" value="TreeGrafter"/>
</dbReference>
<keyword evidence="2 6" id="KW-0378">Hydrolase</keyword>
<keyword evidence="4 6" id="KW-0326">Glycosidase</keyword>
<dbReference type="CAZy" id="GH5">
    <property type="family name" value="Glycoside Hydrolase Family 5"/>
</dbReference>
<proteinExistence type="evidence at transcript level"/>
<dbReference type="Gene3D" id="3.20.20.80">
    <property type="entry name" value="Glycosidases"/>
    <property type="match status" value="1"/>
</dbReference>
<dbReference type="PANTHER" id="PTHR31297:SF41">
    <property type="entry name" value="ENDOGLUCANASE, PUTATIVE (AFU_ORTHOLOGUE AFUA_5G01830)-RELATED"/>
    <property type="match status" value="1"/>
</dbReference>
<dbReference type="GO" id="GO:0009986">
    <property type="term" value="C:cell surface"/>
    <property type="evidence" value="ECO:0007669"/>
    <property type="project" value="TreeGrafter"/>
</dbReference>
<dbReference type="EC" id="3.1.2.4" evidence="8"/>
<evidence type="ECO:0000256" key="5">
    <source>
        <dbReference type="ARBA" id="ARBA00023326"/>
    </source>
</evidence>
<dbReference type="GO" id="GO:0003860">
    <property type="term" value="F:3-hydroxyisobutyryl-CoA hydrolase activity"/>
    <property type="evidence" value="ECO:0007669"/>
    <property type="project" value="UniProtKB-EC"/>
</dbReference>
<feature type="domain" description="Glycoside hydrolase family 5" evidence="7">
    <location>
        <begin position="25"/>
        <end position="321"/>
    </location>
</feature>
<dbReference type="SMR" id="Q9XXV3"/>
<evidence type="ECO:0000256" key="2">
    <source>
        <dbReference type="ARBA" id="ARBA00022801"/>
    </source>
</evidence>
<keyword evidence="3" id="KW-0119">Carbohydrate metabolism</keyword>
<accession>Q9XXV3</accession>
<dbReference type="GO" id="GO:0008422">
    <property type="term" value="F:beta-glucosidase activity"/>
    <property type="evidence" value="ECO:0007669"/>
    <property type="project" value="TreeGrafter"/>
</dbReference>
<comment type="similarity">
    <text evidence="1 6">Belongs to the glycosyl hydrolase 5 (cellulase A) family.</text>
</comment>
<gene>
    <name evidence="8" type="primary">epi3</name>
</gene>
<dbReference type="GO" id="GO:0005576">
    <property type="term" value="C:extracellular region"/>
    <property type="evidence" value="ECO:0007669"/>
    <property type="project" value="TreeGrafter"/>
</dbReference>
<dbReference type="AlphaFoldDB" id="Q9XXV3"/>
<organism evidence="8">
    <name type="scientific">Epidinium caudatum</name>
    <dbReference type="NCBI Taxonomy" id="47887"/>
    <lineage>
        <taxon>Eukaryota</taxon>
        <taxon>Sar</taxon>
        <taxon>Alveolata</taxon>
        <taxon>Ciliophora</taxon>
        <taxon>Intramacronucleata</taxon>
        <taxon>Litostomatea</taxon>
        <taxon>Trichostomatia</taxon>
        <taxon>Entodiniomorphida</taxon>
        <taxon>Ophryoscolecidae</taxon>
        <taxon>Epidinium</taxon>
    </lineage>
</organism>
<dbReference type="Pfam" id="PF00150">
    <property type="entry name" value="Cellulase"/>
    <property type="match status" value="1"/>
</dbReference>
<name>Q9XXV3_9CILI</name>
<evidence type="ECO:0000256" key="3">
    <source>
        <dbReference type="ARBA" id="ARBA00023277"/>
    </source>
</evidence>
<sequence>MGEMGFGWNLGNSFDAHNGNGNEGLNSETSWGNPKVSNGMIDKLVAKGFKTIRIPVTWHNHLIDQSYTIDPEWMKRVKTVVDYCIKKGLFVILNVHHDNSNYGVSYGKGYYPRTNQMDESKRFLANVWSQIALAFNNGYDHHLIFELLNEPRLIGDSHEWWYQPGDSSSEECIKVINEYNYLIHYIIRNTGGNNKLRFLLVTNGAASYDYVTSSGFYLPDDTPYNPKHKRILVSVHMYTPYDFAMNGDMSKNYFTQEYKNELESKLNTLKNKFINNGYYVVITEMGATDKMNTDQRIAWGTYYVKKAKSLKMVCVVWDNNIFNTNWDANEKFGLFHRSAGTFEPDSYVNALINAAK</sequence>
<dbReference type="InterPro" id="IPR018087">
    <property type="entry name" value="Glyco_hydro_5_CS"/>
</dbReference>
<dbReference type="PANTHER" id="PTHR31297">
    <property type="entry name" value="GLUCAN ENDO-1,6-BETA-GLUCOSIDASE B"/>
    <property type="match status" value="1"/>
</dbReference>
<evidence type="ECO:0000259" key="7">
    <source>
        <dbReference type="Pfam" id="PF00150"/>
    </source>
</evidence>